<dbReference type="AlphaFoldDB" id="A0A412FH02"/>
<dbReference type="GeneID" id="83017088"/>
<dbReference type="Proteomes" id="UP000284178">
    <property type="component" value="Unassembled WGS sequence"/>
</dbReference>
<dbReference type="SFLD" id="SFLDG01129">
    <property type="entry name" value="C1.5:_HAD__Beta-PGM__Phosphata"/>
    <property type="match status" value="1"/>
</dbReference>
<dbReference type="SUPFAM" id="SSF56784">
    <property type="entry name" value="HAD-like"/>
    <property type="match status" value="1"/>
</dbReference>
<reference evidence="2 3" key="1">
    <citation type="submission" date="2018-08" db="EMBL/GenBank/DDBJ databases">
        <title>A genome reference for cultivated species of the human gut microbiota.</title>
        <authorList>
            <person name="Zou Y."/>
            <person name="Xue W."/>
            <person name="Luo G."/>
        </authorList>
    </citation>
    <scope>NUCLEOTIDE SEQUENCE [LARGE SCALE GENOMIC DNA]</scope>
    <source>
        <strain evidence="2 3">AF24-29</strain>
    </source>
</reference>
<dbReference type="Gene3D" id="3.40.50.1000">
    <property type="entry name" value="HAD superfamily/HAD-like"/>
    <property type="match status" value="1"/>
</dbReference>
<dbReference type="InterPro" id="IPR051540">
    <property type="entry name" value="S-2-haloacid_dehalogenase"/>
</dbReference>
<keyword evidence="3" id="KW-1185">Reference proteome</keyword>
<sequence>MKKTYFFDLDGTLLPMDQDQFVHSYFSRLAKKMAGKIDPKQLVETIWKGTAAMVGNDGRSTNEQVFWQIFDVLTGLHHETLEEEFLDYYRNEFNEAIEACAPTPLANKIVKRMKEKGYTLVLATNPIFPRIATENRIRWAGLDLNDFDWITTFEVCRYCKPNPKYYEEILQRLNLDPKQCVMIGNDVKEDMTARLLGMEGWLITDCLLNTENRPVECEFEGTLAELQAKIETLE</sequence>
<accession>A0A412FH02</accession>
<dbReference type="PANTHER" id="PTHR43316">
    <property type="entry name" value="HYDROLASE, HALOACID DELAHOGENASE-RELATED"/>
    <property type="match status" value="1"/>
</dbReference>
<dbReference type="GO" id="GO:0016787">
    <property type="term" value="F:hydrolase activity"/>
    <property type="evidence" value="ECO:0007669"/>
    <property type="project" value="UniProtKB-KW"/>
</dbReference>
<dbReference type="InterPro" id="IPR023214">
    <property type="entry name" value="HAD_sf"/>
</dbReference>
<evidence type="ECO:0000313" key="3">
    <source>
        <dbReference type="Proteomes" id="UP000284178"/>
    </source>
</evidence>
<dbReference type="SFLD" id="SFLDS00003">
    <property type="entry name" value="Haloacid_Dehalogenase"/>
    <property type="match status" value="1"/>
</dbReference>
<evidence type="ECO:0000313" key="2">
    <source>
        <dbReference type="EMBL" id="RGR67415.1"/>
    </source>
</evidence>
<gene>
    <name evidence="2" type="ORF">DWY25_16965</name>
</gene>
<dbReference type="Pfam" id="PF00702">
    <property type="entry name" value="Hydrolase"/>
    <property type="match status" value="1"/>
</dbReference>
<dbReference type="PRINTS" id="PR00413">
    <property type="entry name" value="HADHALOGNASE"/>
</dbReference>
<keyword evidence="1 2" id="KW-0378">Hydrolase</keyword>
<proteinExistence type="predicted"/>
<comment type="caution">
    <text evidence="2">The sequence shown here is derived from an EMBL/GenBank/DDBJ whole genome shotgun (WGS) entry which is preliminary data.</text>
</comment>
<dbReference type="InterPro" id="IPR036412">
    <property type="entry name" value="HAD-like_sf"/>
</dbReference>
<organism evidence="2 3">
    <name type="scientific">Holdemania filiformis</name>
    <dbReference type="NCBI Taxonomy" id="61171"/>
    <lineage>
        <taxon>Bacteria</taxon>
        <taxon>Bacillati</taxon>
        <taxon>Bacillota</taxon>
        <taxon>Erysipelotrichia</taxon>
        <taxon>Erysipelotrichales</taxon>
        <taxon>Erysipelotrichaceae</taxon>
        <taxon>Holdemania</taxon>
    </lineage>
</organism>
<name>A0A412FH02_9FIRM</name>
<dbReference type="EMBL" id="QRUP01000032">
    <property type="protein sequence ID" value="RGR67415.1"/>
    <property type="molecule type" value="Genomic_DNA"/>
</dbReference>
<protein>
    <submittedName>
        <fullName evidence="2">HAD family hydrolase</fullName>
    </submittedName>
</protein>
<dbReference type="InterPro" id="IPR006439">
    <property type="entry name" value="HAD-SF_hydro_IA"/>
</dbReference>
<dbReference type="RefSeq" id="WP_117896245.1">
    <property type="nucleotide sequence ID" value="NZ_CABJCV010000032.1"/>
</dbReference>
<evidence type="ECO:0000256" key="1">
    <source>
        <dbReference type="ARBA" id="ARBA00022801"/>
    </source>
</evidence>
<dbReference type="PANTHER" id="PTHR43316:SF3">
    <property type="entry name" value="HALOACID DEHALOGENASE, TYPE II (AFU_ORTHOLOGUE AFUA_2G07750)-RELATED"/>
    <property type="match status" value="1"/>
</dbReference>